<dbReference type="InterPro" id="IPR023346">
    <property type="entry name" value="Lysozyme-like_dom_sf"/>
</dbReference>
<name>W6RBI2_9HYPH</name>
<dbReference type="Pfam" id="PF05838">
    <property type="entry name" value="Glyco_hydro_108"/>
    <property type="match status" value="1"/>
</dbReference>
<dbReference type="EMBL" id="HG916852">
    <property type="protein sequence ID" value="CDM57685.1"/>
    <property type="molecule type" value="Genomic_DNA"/>
</dbReference>
<sequence>MQVIDPAKEFSRSLAKVLKSEGGYSNHKLDPGGATMMGVTQRVYDAYRDRQGQPHRSVRFIDTEELQDIYRSSYWNTARLDKFPAGVSYVVFDGNVNSGVKQSVLWLQRALGVNADGVVGPATISAAVNHQNHDQLIADILAHRLAFLKALKTWPTFGKGWAARIKDVKATGQAWATGDDAPLPIARFAEVSPSHKAYASDIKAAPSPAVADAATGGGIASGGLAATLQQVQDQLTPLSYSSDLVGKVVAGLIIVSALLTVGGLAYGFYARRKKARIAEATQ</sequence>
<dbReference type="KEGG" id="rhl:LPU83_2028"/>
<protein>
    <submittedName>
        <fullName evidence="4">Conserved protein</fullName>
    </submittedName>
</protein>
<feature type="domain" description="Peptidoglycan binding" evidence="3">
    <location>
        <begin position="103"/>
        <end position="164"/>
    </location>
</feature>
<gene>
    <name evidence="4" type="ORF">LPU83_2028</name>
</gene>
<dbReference type="SUPFAM" id="SSF53955">
    <property type="entry name" value="Lysozyme-like"/>
    <property type="match status" value="1"/>
</dbReference>
<keyword evidence="1" id="KW-0472">Membrane</keyword>
<accession>W6RBI2</accession>
<dbReference type="Gene3D" id="1.20.141.10">
    <property type="entry name" value="Chitosanase, subunit A, domain 1"/>
    <property type="match status" value="1"/>
</dbReference>
<evidence type="ECO:0000259" key="2">
    <source>
        <dbReference type="Pfam" id="PF05838"/>
    </source>
</evidence>
<evidence type="ECO:0000259" key="3">
    <source>
        <dbReference type="Pfam" id="PF09374"/>
    </source>
</evidence>
<reference evidence="4" key="1">
    <citation type="submission" date="2013-11" db="EMBL/GenBank/DDBJ databases">
        <title>Draft genome sequence of the broad-host-range Rhizobium sp. LPU83 strain, a member of the low-genetic diversity Oregon-like Rhizobium sp. group.</title>
        <authorList>
            <person name="Wibberg D."/>
            <person name="Puehler A."/>
            <person name="Schlueter A."/>
        </authorList>
    </citation>
    <scope>NUCLEOTIDE SEQUENCE [LARGE SCALE GENOMIC DNA]</scope>
    <source>
        <strain evidence="4">LPU83</strain>
    </source>
</reference>
<dbReference type="HOGENOM" id="CLU_082693_0_0_5"/>
<proteinExistence type="predicted"/>
<dbReference type="Proteomes" id="UP000019443">
    <property type="component" value="Chromosome"/>
</dbReference>
<dbReference type="AlphaFoldDB" id="W6RBI2"/>
<keyword evidence="1" id="KW-1133">Transmembrane helix</keyword>
<dbReference type="InterPro" id="IPR018537">
    <property type="entry name" value="Peptidoglycan-bd_3"/>
</dbReference>
<keyword evidence="1" id="KW-0812">Transmembrane</keyword>
<dbReference type="PATRIC" id="fig|348824.6.peg.2188"/>
<evidence type="ECO:0000313" key="5">
    <source>
        <dbReference type="Proteomes" id="UP000019443"/>
    </source>
</evidence>
<dbReference type="InterPro" id="IPR008565">
    <property type="entry name" value="TtsA-like_GH18_dom"/>
</dbReference>
<dbReference type="CDD" id="cd13926">
    <property type="entry name" value="N-acetylmuramidase_GH108"/>
    <property type="match status" value="1"/>
</dbReference>
<feature type="domain" description="TtsA-like Glycoside hydrolase family 108" evidence="2">
    <location>
        <begin position="15"/>
        <end position="99"/>
    </location>
</feature>
<evidence type="ECO:0000313" key="4">
    <source>
        <dbReference type="EMBL" id="CDM57685.1"/>
    </source>
</evidence>
<dbReference type="Pfam" id="PF09374">
    <property type="entry name" value="PG_binding_3"/>
    <property type="match status" value="1"/>
</dbReference>
<keyword evidence="5" id="KW-1185">Reference proteome</keyword>
<feature type="transmembrane region" description="Helical" evidence="1">
    <location>
        <begin position="248"/>
        <end position="269"/>
    </location>
</feature>
<dbReference type="eggNOG" id="COG3926">
    <property type="taxonomic scope" value="Bacteria"/>
</dbReference>
<organism evidence="4 5">
    <name type="scientific">Rhizobium favelukesii</name>
    <dbReference type="NCBI Taxonomy" id="348824"/>
    <lineage>
        <taxon>Bacteria</taxon>
        <taxon>Pseudomonadati</taxon>
        <taxon>Pseudomonadota</taxon>
        <taxon>Alphaproteobacteria</taxon>
        <taxon>Hyphomicrobiales</taxon>
        <taxon>Rhizobiaceae</taxon>
        <taxon>Rhizobium/Agrobacterium group</taxon>
        <taxon>Rhizobium</taxon>
    </lineage>
</organism>
<evidence type="ECO:0000256" key="1">
    <source>
        <dbReference type="SAM" id="Phobius"/>
    </source>
</evidence>
<dbReference type="RefSeq" id="WP_051509096.1">
    <property type="nucleotide sequence ID" value="NZ_HG916852.1"/>
</dbReference>